<dbReference type="OrthoDB" id="10059069at2759"/>
<feature type="domain" description="NHR" evidence="3">
    <location>
        <begin position="319"/>
        <end position="546"/>
    </location>
</feature>
<evidence type="ECO:0000313" key="5">
    <source>
        <dbReference type="Proteomes" id="UP000838412"/>
    </source>
</evidence>
<dbReference type="AlphaFoldDB" id="A0A8K0A6M4"/>
<reference evidence="4" key="1">
    <citation type="submission" date="2022-01" db="EMBL/GenBank/DDBJ databases">
        <authorList>
            <person name="Braso-Vives M."/>
        </authorList>
    </citation>
    <scope>NUCLEOTIDE SEQUENCE</scope>
</reference>
<organism evidence="4 5">
    <name type="scientific">Branchiostoma lanceolatum</name>
    <name type="common">Common lancelet</name>
    <name type="synonym">Amphioxus lanceolatum</name>
    <dbReference type="NCBI Taxonomy" id="7740"/>
    <lineage>
        <taxon>Eukaryota</taxon>
        <taxon>Metazoa</taxon>
        <taxon>Chordata</taxon>
        <taxon>Cephalochordata</taxon>
        <taxon>Leptocardii</taxon>
        <taxon>Amphioxiformes</taxon>
        <taxon>Branchiostomatidae</taxon>
        <taxon>Branchiostoma</taxon>
    </lineage>
</organism>
<evidence type="ECO:0000313" key="4">
    <source>
        <dbReference type="EMBL" id="CAH1268784.1"/>
    </source>
</evidence>
<dbReference type="InterPro" id="IPR043136">
    <property type="entry name" value="B30.2/SPRY_sf"/>
</dbReference>
<dbReference type="Pfam" id="PF07525">
    <property type="entry name" value="SOCS_box"/>
    <property type="match status" value="1"/>
</dbReference>
<evidence type="ECO:0000259" key="2">
    <source>
        <dbReference type="PROSITE" id="PS50225"/>
    </source>
</evidence>
<dbReference type="GO" id="GO:0035556">
    <property type="term" value="P:intracellular signal transduction"/>
    <property type="evidence" value="ECO:0007669"/>
    <property type="project" value="InterPro"/>
</dbReference>
<sequence length="589" mass="66436">MMKHLDTHGVLSPAQHGFRKGLSCESQLVLTLQDLANNLDHNKQVDVAVLDFSKAFDTVPHERLLSKLEHYSISDLLQSWFRAFLTERTQRVVFDGGTSKAVRVTSGVPQDWQNRWLMSFNPSKCHILHITRKKHPILTQYSLSGEALTGVKSHPYLGVQLSDDLRWDTHINYATSKAGRVLGVIRRNLSHCPSRVKATCYKALVRPHLEYSATVWDPYTTKGIQAVEAVQRRAARVTLNDYRQTSSVTQMLNDLQWTLLSERRRNALLTCLSGTLHLKWRPSLAKYFNTTTTTNKTVFKDLEMKQTAPKEIPVRMPPIPRFHVRHGTNVQLDKDKVVARRAGGFGDAVAFSDRPLAPGEIFLLEIEDDERGWSGHLRIGLTMLNVQNIDIPPHSLPDLVYMGKSWVVAITKTPLSLPEDDDSDQEPPPDRTVKRVIHLDQGLIRTGFQVVDREQLVGTPRPPLLRLLRPPPAAEGMVRNQNTESTAVGSRIGVLYSVERGVGEMHVLINGEDQGPVATDIPVGTEPVFAVVDVYGTTKRVRLIQLYGVPNLQDYCRELIRNQCRCSRFAIGQLPLPARLKQFLKYEAC</sequence>
<dbReference type="CDD" id="cd12887">
    <property type="entry name" value="SPRY_NHR_like"/>
    <property type="match status" value="1"/>
</dbReference>
<dbReference type="InterPro" id="IPR000477">
    <property type="entry name" value="RT_dom"/>
</dbReference>
<dbReference type="PANTHER" id="PTHR12429:SF8">
    <property type="entry name" value="NEURALIZED-LIKE PROTEIN 2"/>
    <property type="match status" value="1"/>
</dbReference>
<evidence type="ECO:0000259" key="3">
    <source>
        <dbReference type="PROSITE" id="PS51065"/>
    </source>
</evidence>
<comment type="pathway">
    <text evidence="1">Protein modification; protein ubiquitination.</text>
</comment>
<dbReference type="Proteomes" id="UP000838412">
    <property type="component" value="Chromosome 7"/>
</dbReference>
<evidence type="ECO:0000256" key="1">
    <source>
        <dbReference type="ARBA" id="ARBA00004906"/>
    </source>
</evidence>
<dbReference type="InterPro" id="IPR037962">
    <property type="entry name" value="Neuralized"/>
</dbReference>
<feature type="domain" description="SOCS box" evidence="2">
    <location>
        <begin position="549"/>
        <end position="589"/>
    </location>
</feature>
<accession>A0A8K0A6M4</accession>
<gene>
    <name evidence="4" type="primary">NEURL2</name>
    <name evidence="4" type="ORF">BLAG_LOCUS21602</name>
</gene>
<protein>
    <submittedName>
        <fullName evidence="4">NEURL2 protein</fullName>
    </submittedName>
</protein>
<dbReference type="UniPathway" id="UPA00143"/>
<dbReference type="SUPFAM" id="SSF158235">
    <property type="entry name" value="SOCS box-like"/>
    <property type="match status" value="1"/>
</dbReference>
<dbReference type="Pfam" id="PF00078">
    <property type="entry name" value="RVT_1"/>
    <property type="match status" value="1"/>
</dbReference>
<dbReference type="Pfam" id="PF07177">
    <property type="entry name" value="Neuralized"/>
    <property type="match status" value="1"/>
</dbReference>
<dbReference type="InterPro" id="IPR001496">
    <property type="entry name" value="SOCS_box"/>
</dbReference>
<dbReference type="SMART" id="SM00588">
    <property type="entry name" value="NEUZ"/>
    <property type="match status" value="1"/>
</dbReference>
<dbReference type="InterPro" id="IPR006573">
    <property type="entry name" value="NHR_dom"/>
</dbReference>
<name>A0A8K0A6M4_BRALA</name>
<dbReference type="EMBL" id="OV696692">
    <property type="protein sequence ID" value="CAH1268784.1"/>
    <property type="molecule type" value="Genomic_DNA"/>
</dbReference>
<dbReference type="InterPro" id="IPR036036">
    <property type="entry name" value="SOCS_box-like_dom_sf"/>
</dbReference>
<dbReference type="SMART" id="SM00969">
    <property type="entry name" value="SOCS_box"/>
    <property type="match status" value="1"/>
</dbReference>
<dbReference type="GO" id="GO:0061630">
    <property type="term" value="F:ubiquitin protein ligase activity"/>
    <property type="evidence" value="ECO:0007669"/>
    <property type="project" value="TreeGrafter"/>
</dbReference>
<dbReference type="PROSITE" id="PS50225">
    <property type="entry name" value="SOCS"/>
    <property type="match status" value="1"/>
</dbReference>
<dbReference type="PANTHER" id="PTHR12429">
    <property type="entry name" value="NEURALIZED"/>
    <property type="match status" value="1"/>
</dbReference>
<dbReference type="PROSITE" id="PS51065">
    <property type="entry name" value="NHR"/>
    <property type="match status" value="1"/>
</dbReference>
<dbReference type="Gene3D" id="2.60.120.920">
    <property type="match status" value="1"/>
</dbReference>
<keyword evidence="5" id="KW-1185">Reference proteome</keyword>
<dbReference type="GO" id="GO:0016567">
    <property type="term" value="P:protein ubiquitination"/>
    <property type="evidence" value="ECO:0007669"/>
    <property type="project" value="UniProtKB-UniPathway"/>
</dbReference>
<proteinExistence type="predicted"/>